<evidence type="ECO:0000313" key="2">
    <source>
        <dbReference type="Proteomes" id="UP000187499"/>
    </source>
</evidence>
<dbReference type="EMBL" id="CP019323">
    <property type="protein sequence ID" value="APX72502.1"/>
    <property type="molecule type" value="Genomic_DNA"/>
</dbReference>
<dbReference type="KEGG" id="lalw:BTM29_08050"/>
<proteinExistence type="predicted"/>
<dbReference type="RefSeq" id="WP_076615880.1">
    <property type="nucleotide sequence ID" value="NZ_CP019323.1"/>
</dbReference>
<dbReference type="Proteomes" id="UP000187499">
    <property type="component" value="Chromosome"/>
</dbReference>
<dbReference type="STRING" id="1847728.BTM29_08050"/>
<reference evidence="2" key="1">
    <citation type="submission" date="2016-12" db="EMBL/GenBank/DDBJ databases">
        <authorList>
            <person name="Jung M.Y."/>
            <person name="Lee S.H."/>
        </authorList>
    </citation>
    <scope>NUCLEOTIDE SEQUENCE [LARGE SCALE GENOMIC DNA]</scope>
    <source>
        <strain evidence="2">WiKim39</strain>
    </source>
</reference>
<organism evidence="1 2">
    <name type="scientific">Companilactobacillus allii</name>
    <dbReference type="NCBI Taxonomy" id="1847728"/>
    <lineage>
        <taxon>Bacteria</taxon>
        <taxon>Bacillati</taxon>
        <taxon>Bacillota</taxon>
        <taxon>Bacilli</taxon>
        <taxon>Lactobacillales</taxon>
        <taxon>Lactobacillaceae</taxon>
        <taxon>Companilactobacillus</taxon>
    </lineage>
</organism>
<gene>
    <name evidence="1" type="ORF">BTM29_08050</name>
</gene>
<dbReference type="AlphaFoldDB" id="A0A1P8Q3R2"/>
<keyword evidence="2" id="KW-1185">Reference proteome</keyword>
<dbReference type="OrthoDB" id="2329632at2"/>
<name>A0A1P8Q3R2_9LACO</name>
<protein>
    <submittedName>
        <fullName evidence="1">Uncharacterized protein</fullName>
    </submittedName>
</protein>
<evidence type="ECO:0000313" key="1">
    <source>
        <dbReference type="EMBL" id="APX72502.1"/>
    </source>
</evidence>
<accession>A0A1P8Q3R2</accession>
<sequence>MTKSQIFKKAHKFAKEIVEEVGNYMIALSFALKAVYKEIKDSFINVNSDQFNLIYNKLMYSADYSGAELWGNAASSVVEICHKVGAYYGFESYIVINDEKKEKLAKVFISEAKWDYATEHGYEI</sequence>